<accession>A0A1V0S9I4</accession>
<dbReference type="PROSITE" id="PS50297">
    <property type="entry name" value="ANK_REP_REGION"/>
    <property type="match status" value="1"/>
</dbReference>
<dbReference type="PROSITE" id="PS50088">
    <property type="entry name" value="ANK_REPEAT"/>
    <property type="match status" value="1"/>
</dbReference>
<dbReference type="SMART" id="SM00248">
    <property type="entry name" value="ANK"/>
    <property type="match status" value="7"/>
</dbReference>
<dbReference type="Gene3D" id="1.25.40.20">
    <property type="entry name" value="Ankyrin repeat-containing domain"/>
    <property type="match status" value="3"/>
</dbReference>
<proteinExistence type="predicted"/>
<dbReference type="PANTHER" id="PTHR24161:SF85">
    <property type="entry name" value="PALMITOYLTRANSFERASE HIP14"/>
    <property type="match status" value="1"/>
</dbReference>
<dbReference type="Pfam" id="PF12796">
    <property type="entry name" value="Ank_2"/>
    <property type="match status" value="1"/>
</dbReference>
<protein>
    <submittedName>
        <fullName evidence="2">Ankyrin repeat protein</fullName>
    </submittedName>
</protein>
<dbReference type="InterPro" id="IPR002110">
    <property type="entry name" value="Ankyrin_rpt"/>
</dbReference>
<sequence length="501" mass="57500">MHIITKIFDSIVKIVLGGYSKKLTIQEKFIEACKNNDIRTVKRLLLKNEIDVNNINGEYCPLIEATKNNNIDLVKILLSYEDINVNFRGLYQPPLLIASVLNLLEIAELLLKHKLININQSVNLNTNALHLACMENNWNMVKILLKYGADCNYNSHNNQTPLILACIRNSYESVKILLEQQNIEVNAKDFYGLSAIHYLCTSNNKKSLRILGLLLNHYDIKINIKDKLDNTPLILLCSQHRHPDNLNIEKAKMLLSRPDIEINAKTVSGYTALSTSIRCDYVNMIKCLLKHEDINVNLKCNCGFSELEKTGKYKSFESMLLLLDNQELNPIENRTEIIKSFLVDIEQRDYLIDNMLLYNGFKRHGKLFITAALSIDCIETKKEVLKKIYFKLSPEDKIMSGMVLKHYKDSKGHFGYFIQNVIPSIPTARDEMSYKPSGIVGICNSYSLVRELYCYSNIDVNIDVNIDNNDIKKLKFLFGTNNTKKFDRAVTESLRLEEINA</sequence>
<dbReference type="PANTHER" id="PTHR24161">
    <property type="entry name" value="ANK_REP_REGION DOMAIN-CONTAINING PROTEIN-RELATED"/>
    <property type="match status" value="1"/>
</dbReference>
<name>A0A1V0S9I4_9VIRU</name>
<dbReference type="SUPFAM" id="SSF48403">
    <property type="entry name" value="Ankyrin repeat"/>
    <property type="match status" value="1"/>
</dbReference>
<evidence type="ECO:0000313" key="2">
    <source>
        <dbReference type="EMBL" id="ARF08349.1"/>
    </source>
</evidence>
<dbReference type="InterPro" id="IPR036770">
    <property type="entry name" value="Ankyrin_rpt-contain_sf"/>
</dbReference>
<keyword evidence="1" id="KW-0677">Repeat</keyword>
<gene>
    <name evidence="2" type="ORF">Catovirus_1_399</name>
</gene>
<reference evidence="2" key="1">
    <citation type="journal article" date="2017" name="Science">
        <title>Giant viruses with an expanded complement of translation system components.</title>
        <authorList>
            <person name="Schulz F."/>
            <person name="Yutin N."/>
            <person name="Ivanova N.N."/>
            <person name="Ortega D.R."/>
            <person name="Lee T.K."/>
            <person name="Vierheilig J."/>
            <person name="Daims H."/>
            <person name="Horn M."/>
            <person name="Wagner M."/>
            <person name="Jensen G.J."/>
            <person name="Kyrpides N.C."/>
            <person name="Koonin E.V."/>
            <person name="Woyke T."/>
        </authorList>
    </citation>
    <scope>NUCLEOTIDE SEQUENCE</scope>
    <source>
        <strain evidence="2">CTV1</strain>
    </source>
</reference>
<dbReference type="EMBL" id="KY684083">
    <property type="protein sequence ID" value="ARF08349.1"/>
    <property type="molecule type" value="Genomic_DNA"/>
</dbReference>
<evidence type="ECO:0000256" key="1">
    <source>
        <dbReference type="ARBA" id="ARBA00022737"/>
    </source>
</evidence>
<organism evidence="2">
    <name type="scientific">Catovirus CTV1</name>
    <dbReference type="NCBI Taxonomy" id="1977631"/>
    <lineage>
        <taxon>Viruses</taxon>
        <taxon>Varidnaviria</taxon>
        <taxon>Bamfordvirae</taxon>
        <taxon>Nucleocytoviricota</taxon>
        <taxon>Megaviricetes</taxon>
        <taxon>Imitervirales</taxon>
        <taxon>Mimiviridae</taxon>
        <taxon>Klosneuvirinae</taxon>
        <taxon>Catovirus</taxon>
    </lineage>
</organism>